<proteinExistence type="predicted"/>
<reference evidence="2 3" key="1">
    <citation type="submission" date="2016-10" db="EMBL/GenBank/DDBJ databases">
        <authorList>
            <person name="de Groot N.N."/>
        </authorList>
    </citation>
    <scope>NUCLEOTIDE SEQUENCE [LARGE SCALE GENOMIC DNA]</scope>
    <source>
        <strain evidence="2 3">DSM 1736</strain>
    </source>
</reference>
<dbReference type="PANTHER" id="PTHR47396:SF1">
    <property type="entry name" value="ATP-DEPENDENT HELICASE IRC3-RELATED"/>
    <property type="match status" value="1"/>
</dbReference>
<dbReference type="Gene3D" id="3.40.50.300">
    <property type="entry name" value="P-loop containing nucleotide triphosphate hydrolases"/>
    <property type="match status" value="2"/>
</dbReference>
<dbReference type="GO" id="GO:0005524">
    <property type="term" value="F:ATP binding"/>
    <property type="evidence" value="ECO:0007669"/>
    <property type="project" value="InterPro"/>
</dbReference>
<keyword evidence="2" id="KW-0378">Hydrolase</keyword>
<dbReference type="SUPFAM" id="SSF52540">
    <property type="entry name" value="P-loop containing nucleoside triphosphate hydrolases"/>
    <property type="match status" value="2"/>
</dbReference>
<dbReference type="PANTHER" id="PTHR47396">
    <property type="entry name" value="TYPE I RESTRICTION ENZYME ECOKI R PROTEIN"/>
    <property type="match status" value="1"/>
</dbReference>
<sequence>MPVTITIANNIRIRGASTPLRAKITADLTVPNPEYEEKKAKKRPLWGMEKYLRLYSLAGTDIIAPRGYLTDLTSMPEWSTAEIKIRFPNVPNIDFGGWNEDYVLRSDQEEAVEALREAESGILVAPAGSGKTLMGMRLIHDLVKPALWLTHTKDLLYQSRDAAEKLLSGVGRIGIFGDGKHEWGDGKLFLATVQTLGDNPNLIEELNQLIGNLVTDECHHVPAASFLNVIGQFSPFYMYGLTATDKRKDKLEIYMYRGIGPVVHKISRDGLYDTGRLIKPEIKFVFTNFDYEQAADRNDLCSVDAGGEDLDYRVLMDRLVADEARIELIARTIIDNALIKHNGKLQSQFQLVLTESIRYCYKLRDKITDIFQREMIAYPPRIAMVHGSINRYKWIVGGTEKNARQLVAAGEALECRRNERLKRWEVKVEQYTEDEFRDWQVSNAQRKQRIADCRDGKVDILFATAQLVQEGLDLPNLCYGHLAMPKRGDTGGSKNGASVEQAIGRLMRPDPQNPDKKAAWFDYVDYNVGVLRSQYYSRRSVYKRLGLKVPGKPKTAERDEIEAFLDSMPW</sequence>
<gene>
    <name evidence="2" type="ORF">SAMN04488502_11562</name>
</gene>
<accession>A0A1G9ZTR8</accession>
<dbReference type="InterPro" id="IPR050742">
    <property type="entry name" value="Helicase_Restrict-Modif_Enz"/>
</dbReference>
<dbReference type="STRING" id="146817.SAMN04488502_11562"/>
<dbReference type="EMBL" id="FNHB01000015">
    <property type="protein sequence ID" value="SDN24668.1"/>
    <property type="molecule type" value="Genomic_DNA"/>
</dbReference>
<dbReference type="Proteomes" id="UP000214880">
    <property type="component" value="Unassembled WGS sequence"/>
</dbReference>
<keyword evidence="2" id="KW-0547">Nucleotide-binding</keyword>
<dbReference type="Pfam" id="PF00271">
    <property type="entry name" value="Helicase_C"/>
    <property type="match status" value="1"/>
</dbReference>
<dbReference type="InterPro" id="IPR001650">
    <property type="entry name" value="Helicase_C-like"/>
</dbReference>
<dbReference type="SMART" id="SM00487">
    <property type="entry name" value="DEXDc"/>
    <property type="match status" value="1"/>
</dbReference>
<dbReference type="Pfam" id="PF04851">
    <property type="entry name" value="ResIII"/>
    <property type="match status" value="1"/>
</dbReference>
<dbReference type="RefSeq" id="WP_217636938.1">
    <property type="nucleotide sequence ID" value="NZ_FNHB01000015.1"/>
</dbReference>
<dbReference type="GO" id="GO:0016787">
    <property type="term" value="F:hydrolase activity"/>
    <property type="evidence" value="ECO:0007669"/>
    <property type="project" value="InterPro"/>
</dbReference>
<dbReference type="GO" id="GO:0003677">
    <property type="term" value="F:DNA binding"/>
    <property type="evidence" value="ECO:0007669"/>
    <property type="project" value="InterPro"/>
</dbReference>
<dbReference type="InterPro" id="IPR014001">
    <property type="entry name" value="Helicase_ATP-bd"/>
</dbReference>
<keyword evidence="3" id="KW-1185">Reference proteome</keyword>
<organism evidence="2 3">
    <name type="scientific">Dendrosporobacter quercicolus</name>
    <dbReference type="NCBI Taxonomy" id="146817"/>
    <lineage>
        <taxon>Bacteria</taxon>
        <taxon>Bacillati</taxon>
        <taxon>Bacillota</taxon>
        <taxon>Negativicutes</taxon>
        <taxon>Selenomonadales</taxon>
        <taxon>Sporomusaceae</taxon>
        <taxon>Dendrosporobacter</taxon>
    </lineage>
</organism>
<keyword evidence="2" id="KW-0067">ATP-binding</keyword>
<dbReference type="GO" id="GO:0005829">
    <property type="term" value="C:cytosol"/>
    <property type="evidence" value="ECO:0007669"/>
    <property type="project" value="TreeGrafter"/>
</dbReference>
<dbReference type="PROSITE" id="PS51192">
    <property type="entry name" value="HELICASE_ATP_BIND_1"/>
    <property type="match status" value="1"/>
</dbReference>
<dbReference type="InterPro" id="IPR006935">
    <property type="entry name" value="Helicase/UvrB_N"/>
</dbReference>
<dbReference type="AlphaFoldDB" id="A0A1G9ZTR8"/>
<dbReference type="GO" id="GO:0004386">
    <property type="term" value="F:helicase activity"/>
    <property type="evidence" value="ECO:0007669"/>
    <property type="project" value="UniProtKB-KW"/>
</dbReference>
<evidence type="ECO:0000313" key="2">
    <source>
        <dbReference type="EMBL" id="SDN24668.1"/>
    </source>
</evidence>
<feature type="domain" description="Helicase ATP-binding" evidence="1">
    <location>
        <begin position="112"/>
        <end position="263"/>
    </location>
</feature>
<dbReference type="InterPro" id="IPR027417">
    <property type="entry name" value="P-loop_NTPase"/>
</dbReference>
<keyword evidence="2" id="KW-0347">Helicase</keyword>
<evidence type="ECO:0000259" key="1">
    <source>
        <dbReference type="PROSITE" id="PS51192"/>
    </source>
</evidence>
<evidence type="ECO:0000313" key="3">
    <source>
        <dbReference type="Proteomes" id="UP000214880"/>
    </source>
</evidence>
<protein>
    <submittedName>
        <fullName evidence="2">Superfamily II DNA or RNA helicase</fullName>
    </submittedName>
</protein>
<name>A0A1G9ZTR8_9FIRM</name>